<dbReference type="Proteomes" id="UP000593567">
    <property type="component" value="Unassembled WGS sequence"/>
</dbReference>
<evidence type="ECO:0000313" key="3">
    <source>
        <dbReference type="Proteomes" id="UP000593567"/>
    </source>
</evidence>
<feature type="compositionally biased region" description="Basic and acidic residues" evidence="1">
    <location>
        <begin position="92"/>
        <end position="103"/>
    </location>
</feature>
<evidence type="ECO:0000256" key="1">
    <source>
        <dbReference type="SAM" id="MobiDB-lite"/>
    </source>
</evidence>
<name>A0A7J7K3V1_BUGNE</name>
<dbReference type="AlphaFoldDB" id="A0A7J7K3V1"/>
<feature type="compositionally biased region" description="Pro residues" evidence="1">
    <location>
        <begin position="1"/>
        <end position="11"/>
    </location>
</feature>
<organism evidence="2 3">
    <name type="scientific">Bugula neritina</name>
    <name type="common">Brown bryozoan</name>
    <name type="synonym">Sertularia neritina</name>
    <dbReference type="NCBI Taxonomy" id="10212"/>
    <lineage>
        <taxon>Eukaryota</taxon>
        <taxon>Metazoa</taxon>
        <taxon>Spiralia</taxon>
        <taxon>Lophotrochozoa</taxon>
        <taxon>Bryozoa</taxon>
        <taxon>Gymnolaemata</taxon>
        <taxon>Cheilostomatida</taxon>
        <taxon>Flustrina</taxon>
        <taxon>Buguloidea</taxon>
        <taxon>Bugulidae</taxon>
        <taxon>Bugula</taxon>
    </lineage>
</organism>
<keyword evidence="3" id="KW-1185">Reference proteome</keyword>
<protein>
    <submittedName>
        <fullName evidence="2">Uncharacterized protein</fullName>
    </submittedName>
</protein>
<feature type="compositionally biased region" description="Low complexity" evidence="1">
    <location>
        <begin position="104"/>
        <end position="116"/>
    </location>
</feature>
<comment type="caution">
    <text evidence="2">The sequence shown here is derived from an EMBL/GenBank/DDBJ whole genome shotgun (WGS) entry which is preliminary data.</text>
</comment>
<dbReference type="EMBL" id="VXIV02001521">
    <property type="protein sequence ID" value="KAF6032268.1"/>
    <property type="molecule type" value="Genomic_DNA"/>
</dbReference>
<feature type="region of interest" description="Disordered" evidence="1">
    <location>
        <begin position="1"/>
        <end position="151"/>
    </location>
</feature>
<proteinExistence type="predicted"/>
<sequence>MVPPHSQPAPPVAAAQKERDRQVSESAADKESLAADSKSSEGVKSEKIKDEDTPTSKSKVQPDPFSDNPEPQANGKRKESGGSEARPLSGSSDDKRFSTKEDAAGSGKPSRSSASSKSDRRDDRKGSRVEDRTSKSKHADQDGYRSGIPTMERVERGGRRWLLRFRW</sequence>
<feature type="compositionally biased region" description="Basic and acidic residues" evidence="1">
    <location>
        <begin position="16"/>
        <end position="54"/>
    </location>
</feature>
<accession>A0A7J7K3V1</accession>
<evidence type="ECO:0000313" key="2">
    <source>
        <dbReference type="EMBL" id="KAF6032268.1"/>
    </source>
</evidence>
<gene>
    <name evidence="2" type="ORF">EB796_009429</name>
</gene>
<feature type="compositionally biased region" description="Basic and acidic residues" evidence="1">
    <location>
        <begin position="117"/>
        <end position="143"/>
    </location>
</feature>
<reference evidence="2" key="1">
    <citation type="submission" date="2020-06" db="EMBL/GenBank/DDBJ databases">
        <title>Draft genome of Bugula neritina, a colonial animal packing powerful symbionts and potential medicines.</title>
        <authorList>
            <person name="Rayko M."/>
        </authorList>
    </citation>
    <scope>NUCLEOTIDE SEQUENCE [LARGE SCALE GENOMIC DNA]</scope>
    <source>
        <strain evidence="2">Kwan_BN1</strain>
    </source>
</reference>